<organism evidence="1 2">
    <name type="scientific">Autumnicola lenta</name>
    <dbReference type="NCBI Taxonomy" id="3075593"/>
    <lineage>
        <taxon>Bacteria</taxon>
        <taxon>Pseudomonadati</taxon>
        <taxon>Bacteroidota</taxon>
        <taxon>Flavobacteriia</taxon>
        <taxon>Flavobacteriales</taxon>
        <taxon>Flavobacteriaceae</taxon>
        <taxon>Autumnicola</taxon>
    </lineage>
</organism>
<sequence length="207" mass="23056">MRTFSFGIFLLFGILLSNAQKDTREIFDASDISEIEINADEVYKINLCTSKTGKIKISAHSEGEYFNNISLISGVEKDKMKVHTRYPEVLTGGYDKLSAHKNFSMVIHMEVPENMNIFIRSNLASVVAKGNYNGFYADLREGYCNLLDFSGNATVNTYKGNIYVEAMSGNVKAESRNGVVHIPKEIYGSNLLKLTSINGDISVLKTK</sequence>
<dbReference type="EMBL" id="JAVRHO010000003">
    <property type="protein sequence ID" value="MDT0645599.1"/>
    <property type="molecule type" value="Genomic_DNA"/>
</dbReference>
<reference evidence="1 2" key="1">
    <citation type="submission" date="2023-09" db="EMBL/GenBank/DDBJ databases">
        <authorList>
            <person name="Rey-Velasco X."/>
        </authorList>
    </citation>
    <scope>NUCLEOTIDE SEQUENCE [LARGE SCALE GENOMIC DNA]</scope>
    <source>
        <strain evidence="1 2">F260</strain>
    </source>
</reference>
<gene>
    <name evidence="1" type="ORF">RM545_02760</name>
</gene>
<evidence type="ECO:0008006" key="3">
    <source>
        <dbReference type="Google" id="ProtNLM"/>
    </source>
</evidence>
<evidence type="ECO:0000313" key="2">
    <source>
        <dbReference type="Proteomes" id="UP001245285"/>
    </source>
</evidence>
<accession>A0ABU3CGX8</accession>
<dbReference type="RefSeq" id="WP_311493790.1">
    <property type="nucleotide sequence ID" value="NZ_JAVRHO010000003.1"/>
</dbReference>
<comment type="caution">
    <text evidence="1">The sequence shown here is derived from an EMBL/GenBank/DDBJ whole genome shotgun (WGS) entry which is preliminary data.</text>
</comment>
<protein>
    <recommendedName>
        <fullName evidence="3">Adhesin domain-containing protein</fullName>
    </recommendedName>
</protein>
<name>A0ABU3CGX8_9FLAO</name>
<dbReference type="Proteomes" id="UP001245285">
    <property type="component" value="Unassembled WGS sequence"/>
</dbReference>
<evidence type="ECO:0000313" key="1">
    <source>
        <dbReference type="EMBL" id="MDT0645599.1"/>
    </source>
</evidence>
<keyword evidence="2" id="KW-1185">Reference proteome</keyword>
<proteinExistence type="predicted"/>